<dbReference type="Pfam" id="PF00353">
    <property type="entry name" value="HemolysinCabind"/>
    <property type="match status" value="2"/>
</dbReference>
<dbReference type="Gene3D" id="2.60.40.3440">
    <property type="match status" value="1"/>
</dbReference>
<dbReference type="InterPro" id="IPR037524">
    <property type="entry name" value="PA14/GLEYA"/>
</dbReference>
<feature type="domain" description="Cadherin" evidence="3">
    <location>
        <begin position="601"/>
        <end position="697"/>
    </location>
</feature>
<dbReference type="Gene3D" id="2.60.40.10">
    <property type="entry name" value="Immunoglobulins"/>
    <property type="match status" value="4"/>
</dbReference>
<keyword evidence="6" id="KW-1185">Reference proteome</keyword>
<dbReference type="PROSITE" id="PS50268">
    <property type="entry name" value="CADHERIN_2"/>
    <property type="match status" value="1"/>
</dbReference>
<protein>
    <submittedName>
        <fullName evidence="5">Retention module-containing protein</fullName>
    </submittedName>
</protein>
<dbReference type="InterPro" id="IPR047777">
    <property type="entry name" value="LapA-like_RM"/>
</dbReference>
<dbReference type="PRINTS" id="PR00313">
    <property type="entry name" value="CABNDNGRPT"/>
</dbReference>
<feature type="domain" description="VWFA" evidence="2">
    <location>
        <begin position="1260"/>
        <end position="1462"/>
    </location>
</feature>
<dbReference type="PROSITE" id="PS00330">
    <property type="entry name" value="HEMOLYSIN_CALCIUM"/>
    <property type="match status" value="3"/>
</dbReference>
<dbReference type="InterPro" id="IPR010221">
    <property type="entry name" value="VCBS_dom"/>
</dbReference>
<dbReference type="InterPro" id="IPR018511">
    <property type="entry name" value="Hemolysin-typ_Ca-bd_CS"/>
</dbReference>
<name>A0A845BIJ8_9NEIS</name>
<evidence type="ECO:0000256" key="1">
    <source>
        <dbReference type="SAM" id="MobiDB-lite"/>
    </source>
</evidence>
<dbReference type="InterPro" id="IPR019960">
    <property type="entry name" value="T1SS_VCA0849"/>
</dbReference>
<dbReference type="Pfam" id="PF17963">
    <property type="entry name" value="Big_9"/>
    <property type="match status" value="1"/>
</dbReference>
<dbReference type="GO" id="GO:0007156">
    <property type="term" value="P:homophilic cell adhesion via plasma membrane adhesion molecules"/>
    <property type="evidence" value="ECO:0007669"/>
    <property type="project" value="InterPro"/>
</dbReference>
<dbReference type="NCBIfam" id="NF033510">
    <property type="entry name" value="Ca_tandemer"/>
    <property type="match status" value="2"/>
</dbReference>
<dbReference type="GO" id="GO:0005509">
    <property type="term" value="F:calcium ion binding"/>
    <property type="evidence" value="ECO:0007669"/>
    <property type="project" value="InterPro"/>
</dbReference>
<feature type="region of interest" description="Disordered" evidence="1">
    <location>
        <begin position="245"/>
        <end position="295"/>
    </location>
</feature>
<evidence type="ECO:0000259" key="3">
    <source>
        <dbReference type="PROSITE" id="PS50268"/>
    </source>
</evidence>
<dbReference type="Gene3D" id="2.150.10.10">
    <property type="entry name" value="Serralysin-like metalloprotease, C-terminal"/>
    <property type="match status" value="1"/>
</dbReference>
<dbReference type="InterPro" id="IPR013783">
    <property type="entry name" value="Ig-like_fold"/>
</dbReference>
<feature type="region of interest" description="Disordered" evidence="1">
    <location>
        <begin position="158"/>
        <end position="197"/>
    </location>
</feature>
<dbReference type="InterPro" id="IPR036465">
    <property type="entry name" value="vWFA_dom_sf"/>
</dbReference>
<dbReference type="Pfam" id="PF00092">
    <property type="entry name" value="VWA"/>
    <property type="match status" value="1"/>
</dbReference>
<evidence type="ECO:0000259" key="2">
    <source>
        <dbReference type="PROSITE" id="PS50234"/>
    </source>
</evidence>
<dbReference type="NCBIfam" id="NF033682">
    <property type="entry name" value="retention_LapA"/>
    <property type="match status" value="1"/>
</dbReference>
<dbReference type="NCBIfam" id="TIGR03661">
    <property type="entry name" value="T1SS_VCA0849"/>
    <property type="match status" value="1"/>
</dbReference>
<evidence type="ECO:0000259" key="4">
    <source>
        <dbReference type="PROSITE" id="PS51820"/>
    </source>
</evidence>
<dbReference type="InterPro" id="IPR001343">
    <property type="entry name" value="Hemolysn_Ca-bd"/>
</dbReference>
<proteinExistence type="predicted"/>
<feature type="domain" description="PA14" evidence="4">
    <location>
        <begin position="837"/>
        <end position="987"/>
    </location>
</feature>
<evidence type="ECO:0000313" key="6">
    <source>
        <dbReference type="Proteomes" id="UP000467214"/>
    </source>
</evidence>
<dbReference type="PROSITE" id="PS50234">
    <property type="entry name" value="VWFA"/>
    <property type="match status" value="1"/>
</dbReference>
<dbReference type="SUPFAM" id="SSF53300">
    <property type="entry name" value="vWA-like"/>
    <property type="match status" value="1"/>
</dbReference>
<dbReference type="PROSITE" id="PS51820">
    <property type="entry name" value="PA14"/>
    <property type="match status" value="1"/>
</dbReference>
<dbReference type="Proteomes" id="UP000467214">
    <property type="component" value="Unassembled WGS sequence"/>
</dbReference>
<dbReference type="Pfam" id="PF17803">
    <property type="entry name" value="Cadherin_4"/>
    <property type="match status" value="2"/>
</dbReference>
<reference evidence="5 6" key="1">
    <citation type="submission" date="2019-12" db="EMBL/GenBank/DDBJ databases">
        <title>Neisseriaceae gen. nov. sp. Genome sequencing and assembly.</title>
        <authorList>
            <person name="Liu Z."/>
            <person name="Li A."/>
        </authorList>
    </citation>
    <scope>NUCLEOTIDE SEQUENCE [LARGE SCALE GENOMIC DNA]</scope>
    <source>
        <strain evidence="5 6">B2N2-7</strain>
    </source>
</reference>
<accession>A0A845BIJ8</accession>
<dbReference type="Pfam" id="PF19077">
    <property type="entry name" value="Big_13"/>
    <property type="match status" value="2"/>
</dbReference>
<sequence length="1691" mass="173369">MANQAQGQVVSIQGVVKAIAADGSSRLLKAGDIILSGERIELAQGAALAFSRPDGQLVNLDGGRTVLLAEETLLPNAVDASEARVAPISAEAERVIAALNNNEDPLNVLEETAAGLSGGGANDGGFGFVRLDRVVETLNSLSLESRNIETRDIPRIEGTAANNAEPEAVLPPDTTAPTISVIAPDNTNDSTPTISGKTDAALGSTVTLVVTDAKGNQQTLTTTVKPDGSYSVDVKDPLAEGGYKAEASVTDPAGNKGQASDDGSVDVTAPTISVDAPDNTKDTTPTISGKSDAAPGSTVTLVVTDAKGNQQTLTTTVKPDGSYSVDVTKPLAEGGYKAEASVTDPAGNKGNAQDNGSVDVTAPKISVEIVNDGNNDGWLNATEAGNGQAQVEVRVDHDSLRAGGQVTLTIDRGGNPETRVVTVKFVDGALQFADAQGQPLTGYTYDKGVIRFNEGILAEGERLKVDAVQTDVAGNQGVGSDSAKLGAFGTTDSGAVTEDAAIPTLSDSGQLKVATEVAFKAGAGVAQGEVLGSLTIATDGSWTYNVDNSKVQYLGTGETRTERFIVQSKDGTEHTVTITINGSNDGATVGQGKDDVGSGIVKEDTAEQTIASGKLTVTDADNGEAVLVAKEVSNDYGTFKVNADGTWSFTLDNSKPAVQALTDGQKVELSFDVVSKDGTGKATVKVDVLGSNEAPTTSGGYAAGSEDVALVLQWSQFNAADVDAGSSLSIKITSLPGDGALQYKDASGNWQAVVKDQEFSKADIDAGKLQFKPDLHESSTTAGNGSGSSVGNKAGDYASFNYQVSDGTNLSTTGKFVVDIVADADAPTLSISPVPTAVPTGLKKEVWTNTVINDGTNTGSGVSPDKLEKAIEGASGTATVSTITNVTQDTVVVNTATRVTGLVYLEAGKTYAFSGVADDSFRLEVGGVTVADANWGSNSGNYSGRFEPTASGYYTLTMFHHNESGPGSFDVNVSINGTVPQDLSSGTLKLYTATTDITGAGVNLSPLVPNASGEGGYYTEVQLNRGNEDTWIPLSRITSGLVDTDDSETLSLSISGLPKGAQLSDGVRTVTAGENGVVSLDGLNLSNLQFKGPQDWNGSVKLTVTATATESSNGDKESTSQDLTVTVLPGNDAPVAQNASHSLLEQETVSGKVVASDIDGDSLTFSVNKGAANGVVSVDANGNYSYTPSKGYTGTDSFVVNVSDGKGGVTTSTITLDVKPVDLHVQTGSKNPDVLGGTDGQDVMIGDIGTVLMQPGQNYNLAFMIDSSGSVSGTDIATIKTQLATVFKQLQASALTNGAGKVNVFLVDFDKQANSSVSVDLSSANALSTLQGVIDSLASGGGTNYEAVFKATTDWFNRADVKANSGAINQTFFMTDGKPTYSLTGGNGSDTTDAIVNSSKNAFIVLNGVSSVEAVGVNSAITAGDLTSYDSDGKPQANIPASSIASAILGYELDGPAAADTLNGGAGDDILFGDRIRLDGIPGEGFEALKAYVASKSGGSVPTDADVYRYVLSHASEFDRSFSSDGNDTLNGGDGRDLLFGQGGNDSLNGGTGNDVLFGGAGDDRLTGGLGVDTFKWTLGDQGGANAPARDVVTDFGKNGEKDVLDLRDLLQGESHAGSNVGNLTDYLHFSKVGSDTLVEVSHTGLFKDGYQASDVTQQIVLQGTDLTSGSTLSDTQILQNLLNDGKLQVD</sequence>
<dbReference type="InterPro" id="IPR002035">
    <property type="entry name" value="VWF_A"/>
</dbReference>
<dbReference type="InterPro" id="IPR040853">
    <property type="entry name" value="RapA2_cadherin-like"/>
</dbReference>
<dbReference type="InterPro" id="IPR002126">
    <property type="entry name" value="Cadherin-like_dom"/>
</dbReference>
<dbReference type="NCBIfam" id="TIGR01965">
    <property type="entry name" value="VCBS_repeat"/>
    <property type="match status" value="2"/>
</dbReference>
<dbReference type="GO" id="GO:0016020">
    <property type="term" value="C:membrane"/>
    <property type="evidence" value="ECO:0007669"/>
    <property type="project" value="InterPro"/>
</dbReference>
<evidence type="ECO:0000313" key="5">
    <source>
        <dbReference type="EMBL" id="MXR36105.1"/>
    </source>
</evidence>
<dbReference type="EMBL" id="WSSB01000002">
    <property type="protein sequence ID" value="MXR36105.1"/>
    <property type="molecule type" value="Genomic_DNA"/>
</dbReference>
<gene>
    <name evidence="5" type="ORF">GQF02_03830</name>
</gene>
<dbReference type="CDD" id="cd00198">
    <property type="entry name" value="vWFA"/>
    <property type="match status" value="1"/>
</dbReference>
<dbReference type="Gene3D" id="3.40.50.410">
    <property type="entry name" value="von Willebrand factor, type A domain"/>
    <property type="match status" value="1"/>
</dbReference>
<dbReference type="RefSeq" id="WP_160794951.1">
    <property type="nucleotide sequence ID" value="NZ_WSSB01000002.1"/>
</dbReference>
<feature type="compositionally biased region" description="Polar residues" evidence="1">
    <location>
        <begin position="185"/>
        <end position="196"/>
    </location>
</feature>
<organism evidence="5 6">
    <name type="scientific">Craterilacuibacter sinensis</name>
    <dbReference type="NCBI Taxonomy" id="2686017"/>
    <lineage>
        <taxon>Bacteria</taxon>
        <taxon>Pseudomonadati</taxon>
        <taxon>Pseudomonadota</taxon>
        <taxon>Betaproteobacteria</taxon>
        <taxon>Neisseriales</taxon>
        <taxon>Neisseriaceae</taxon>
        <taxon>Craterilacuibacter</taxon>
    </lineage>
</organism>
<dbReference type="SUPFAM" id="SSF51120">
    <property type="entry name" value="beta-Roll"/>
    <property type="match status" value="1"/>
</dbReference>
<comment type="caution">
    <text evidence="5">The sequence shown here is derived from an EMBL/GenBank/DDBJ whole genome shotgun (WGS) entry which is preliminary data.</text>
</comment>
<dbReference type="InterPro" id="IPR044016">
    <property type="entry name" value="Big_13"/>
</dbReference>
<dbReference type="InterPro" id="IPR011049">
    <property type="entry name" value="Serralysin-like_metalloprot_C"/>
</dbReference>